<name>A0A3P3XFL5_9SPIR</name>
<evidence type="ECO:0000256" key="4">
    <source>
        <dbReference type="RuleBase" id="RU000363"/>
    </source>
</evidence>
<organism evidence="5">
    <name type="scientific">uncultured spirochete</name>
    <dbReference type="NCBI Taxonomy" id="156406"/>
    <lineage>
        <taxon>Bacteria</taxon>
        <taxon>Pseudomonadati</taxon>
        <taxon>Spirochaetota</taxon>
        <taxon>Spirochaetia</taxon>
        <taxon>Spirochaetales</taxon>
        <taxon>environmental samples</taxon>
    </lineage>
</organism>
<dbReference type="InterPro" id="IPR036291">
    <property type="entry name" value="NAD(P)-bd_dom_sf"/>
</dbReference>
<evidence type="ECO:0000313" key="5">
    <source>
        <dbReference type="EMBL" id="SLM09902.1"/>
    </source>
</evidence>
<dbReference type="SUPFAM" id="SSF51735">
    <property type="entry name" value="NAD(P)-binding Rossmann-fold domains"/>
    <property type="match status" value="1"/>
</dbReference>
<dbReference type="InterPro" id="IPR020904">
    <property type="entry name" value="Sc_DH/Rdtase_CS"/>
</dbReference>
<dbReference type="Gene3D" id="3.40.50.720">
    <property type="entry name" value="NAD(P)-binding Rossmann-like Domain"/>
    <property type="match status" value="1"/>
</dbReference>
<protein>
    <submittedName>
        <fullName evidence="5">Short chain dehydrogenase/reductase family oxidoreductase</fullName>
    </submittedName>
</protein>
<proteinExistence type="inferred from homology"/>
<dbReference type="Pfam" id="PF00106">
    <property type="entry name" value="adh_short"/>
    <property type="match status" value="1"/>
</dbReference>
<reference evidence="5" key="1">
    <citation type="submission" date="2017-02" db="EMBL/GenBank/DDBJ databases">
        <authorList>
            <person name="Regsiter A."/>
            <person name="William W."/>
        </authorList>
    </citation>
    <scope>NUCLEOTIDE SEQUENCE</scope>
    <source>
        <strain evidence="5">Bib</strain>
    </source>
</reference>
<dbReference type="CDD" id="cd05374">
    <property type="entry name" value="17beta-HSD-like_SDR_c"/>
    <property type="match status" value="1"/>
</dbReference>
<dbReference type="PRINTS" id="PR00080">
    <property type="entry name" value="SDRFAMILY"/>
</dbReference>
<dbReference type="GO" id="GO:0016491">
    <property type="term" value="F:oxidoreductase activity"/>
    <property type="evidence" value="ECO:0007669"/>
    <property type="project" value="UniProtKB-KW"/>
</dbReference>
<evidence type="ECO:0000256" key="2">
    <source>
        <dbReference type="ARBA" id="ARBA00022857"/>
    </source>
</evidence>
<gene>
    <name evidence="5" type="ORF">SPIROBIBN47_100132</name>
</gene>
<dbReference type="EMBL" id="FWDM01000002">
    <property type="protein sequence ID" value="SLM09902.1"/>
    <property type="molecule type" value="Genomic_DNA"/>
</dbReference>
<sequence>MEKSDDRPVALVTGATSGLGLAIAQSFIDAGFIVFGAGRRQNPENLPAGLIYVRTDVTSNDSVEECRNYILSNAGRIDVLVCGAGSGISGSIEDTPISEAQAQLDVNFFGVVRTVQAFLPAMRQQKSGKIIVIGSIAGRIGMPFQAFYSASKFALEGFVESLRHEIRAFNIQACIVEPGDFRTGFTSARRKLVRPGSAYTSQFEKAIGVQEHDELHGALPALAGKRIVQLASARSLPVRVTIGPLFERFAVWVRRILPDSWFEAFYKIYYKL</sequence>
<keyword evidence="2" id="KW-0521">NADP</keyword>
<dbReference type="AlphaFoldDB" id="A0A3P3XFL5"/>
<evidence type="ECO:0000256" key="1">
    <source>
        <dbReference type="ARBA" id="ARBA00006484"/>
    </source>
</evidence>
<dbReference type="PANTHER" id="PTHR43391:SF14">
    <property type="entry name" value="DEHYDROGENASE_REDUCTASE SDR FAMILY PROTEIN 7-LIKE"/>
    <property type="match status" value="1"/>
</dbReference>
<dbReference type="PROSITE" id="PS00061">
    <property type="entry name" value="ADH_SHORT"/>
    <property type="match status" value="1"/>
</dbReference>
<accession>A0A3P3XFL5</accession>
<comment type="similarity">
    <text evidence="1 4">Belongs to the short-chain dehydrogenases/reductases (SDR) family.</text>
</comment>
<dbReference type="PRINTS" id="PR00081">
    <property type="entry name" value="GDHRDH"/>
</dbReference>
<keyword evidence="3" id="KW-0560">Oxidoreductase</keyword>
<dbReference type="InterPro" id="IPR002347">
    <property type="entry name" value="SDR_fam"/>
</dbReference>
<evidence type="ECO:0000256" key="3">
    <source>
        <dbReference type="ARBA" id="ARBA00023002"/>
    </source>
</evidence>
<dbReference type="PANTHER" id="PTHR43391">
    <property type="entry name" value="RETINOL DEHYDROGENASE-RELATED"/>
    <property type="match status" value="1"/>
</dbReference>